<feature type="domain" description="Fibronectin type-III" evidence="5">
    <location>
        <begin position="876"/>
        <end position="965"/>
    </location>
</feature>
<dbReference type="AlphaFoldDB" id="A0A7X0RXR8"/>
<keyword evidence="2" id="KW-0378">Hydrolase</keyword>
<dbReference type="Pfam" id="PF01229">
    <property type="entry name" value="Glyco_hydro_39"/>
    <property type="match status" value="1"/>
</dbReference>
<comment type="similarity">
    <text evidence="1">Belongs to the glycosyl hydrolase 39 family.</text>
</comment>
<sequence>MKKRKAVSAILSPLLLLSMVLGLFPGISTAAAGVQLTFDLNAQGQTLTNKFYDLSAWDLNEHWTTEADSKDADYFSSRYPFIKRVQLMIATGGCYIGYPGCNTNRDLFADPSDKTKLNDYKFDSLIQATSNIVKQGLKPYIVTGNVPIKLSSKPVLGPFQVNVRPPADYEKYYNYIKALGDALVAKFGAEELKSWQWGVVQEYENRDMYLADDESSESTRIAYFKLYDYTVAALQDSIGSANLTVGAHAMAVSPGLWSQLEFIDHVAKGKNYKTGKIGTQIDFLTGSYYDQKPGVGAPASKSLEHTINLLRSRALQNGLTGLKFGIDEGRILQGPDGKDLLSRVVGHSFQAAADARLFKQLQDWNVDWISMWGMNTEGVWGGADSVSAHIANLSYKMVGGKQLNPVLTGAPAGTGNEVGGIGGFKAEEDKLHLMVYNYNADMNAAAGETPAITIKNIAPASGNTVTVKQWTVDDTHGNFWPAWWSDQASRGLEDGSYNVWSKYSVEVPSALKNEADREYWYSKEEGYKKRAELTSTTRSVAVNGGSLTLYPSMGHHGVVFLEITNVKSTGIAQIVTDDLNDWTRSYAHSDGLIFDTGNAAILGDPSRVMRKAPFPGPGAEFVTYKYPNMVSLSATALFASSNETISDYKFYASADGKKWTEQSGWKSQDTPINDGLWTKRTYTLGSLPGGTQYVKIEFPAEAAYFYSPQFSQVQIAYANTCACSDNSVYVDDLNDWSVAHSHTAGLAFDTLNGEALGDPSRVMRTDNGRNTTESITYRFEGMSAASVSALYASGSEPIADFKFFVSADGSKWTEQAKKKTAIHDTPISGKSWTQRLYTLADLPSDTVYLKIEFPKGGKNSWNPQLGNVEIRVKAKPPTELTATEAGTTKTRLSWTASSGAGGYNVYRAESANDAYKKVNDHAVSTTAFEDSGLKAGGTYYYKVTSLNSVGESAPSAAASVKTPLFDVVTLTDELNDWSIASSHSSGLQFDTQNADALGDPSRVMRKETRTDPAEHVVYRMNGMTGAFVNGLFASGAEPISDFVFYVSPNGTDWTKLSKQATIEDKPITSVNWTDRKYALNDLPSGTNYLKIEFPDVAGAFWNPQLSRVELTAKAGATTDMK</sequence>
<feature type="signal peptide" evidence="4">
    <location>
        <begin position="1"/>
        <end position="30"/>
    </location>
</feature>
<evidence type="ECO:0000256" key="4">
    <source>
        <dbReference type="SAM" id="SignalP"/>
    </source>
</evidence>
<keyword evidence="3" id="KW-0326">Glycosidase</keyword>
<keyword evidence="4" id="KW-0732">Signal</keyword>
<dbReference type="InterPro" id="IPR017853">
    <property type="entry name" value="GH"/>
</dbReference>
<evidence type="ECO:0000313" key="6">
    <source>
        <dbReference type="EMBL" id="MBB6674029.1"/>
    </source>
</evidence>
<dbReference type="SUPFAM" id="SSF49265">
    <property type="entry name" value="Fibronectin type III"/>
    <property type="match status" value="1"/>
</dbReference>
<dbReference type="SUPFAM" id="SSF51445">
    <property type="entry name" value="(Trans)glycosidases"/>
    <property type="match status" value="1"/>
</dbReference>
<dbReference type="InterPro" id="IPR003961">
    <property type="entry name" value="FN3_dom"/>
</dbReference>
<dbReference type="GO" id="GO:0016798">
    <property type="term" value="F:hydrolase activity, acting on glycosyl bonds"/>
    <property type="evidence" value="ECO:0007669"/>
    <property type="project" value="UniProtKB-KW"/>
</dbReference>
<proteinExistence type="inferred from homology"/>
<dbReference type="InterPro" id="IPR013783">
    <property type="entry name" value="Ig-like_fold"/>
</dbReference>
<dbReference type="Pfam" id="PF00041">
    <property type="entry name" value="fn3"/>
    <property type="match status" value="1"/>
</dbReference>
<accession>A0A7X0RXR8</accession>
<dbReference type="RefSeq" id="WP_185671891.1">
    <property type="nucleotide sequence ID" value="NZ_JACJVP010000043.1"/>
</dbReference>
<keyword evidence="7" id="KW-1185">Reference proteome</keyword>
<dbReference type="Gene3D" id="2.60.40.1500">
    <property type="entry name" value="Glycosyl hydrolase domain, family 39"/>
    <property type="match status" value="1"/>
</dbReference>
<evidence type="ECO:0000313" key="7">
    <source>
        <dbReference type="Proteomes" id="UP000547209"/>
    </source>
</evidence>
<dbReference type="InterPro" id="IPR049166">
    <property type="entry name" value="GH39_cat"/>
</dbReference>
<feature type="chain" id="PRO_5030602901" evidence="4">
    <location>
        <begin position="31"/>
        <end position="1121"/>
    </location>
</feature>
<dbReference type="Proteomes" id="UP000547209">
    <property type="component" value="Unassembled WGS sequence"/>
</dbReference>
<dbReference type="SMART" id="SM00060">
    <property type="entry name" value="FN3"/>
    <property type="match status" value="1"/>
</dbReference>
<comment type="caution">
    <text evidence="6">The sequence shown here is derived from an EMBL/GenBank/DDBJ whole genome shotgun (WGS) entry which is preliminary data.</text>
</comment>
<dbReference type="PROSITE" id="PS50853">
    <property type="entry name" value="FN3"/>
    <property type="match status" value="1"/>
</dbReference>
<dbReference type="InterPro" id="IPR036116">
    <property type="entry name" value="FN3_sf"/>
</dbReference>
<protein>
    <submittedName>
        <fullName evidence="6">Fibronectin type III domain-containing protein</fullName>
    </submittedName>
</protein>
<organism evidence="6 7">
    <name type="scientific">Cohnella nanjingensis</name>
    <dbReference type="NCBI Taxonomy" id="1387779"/>
    <lineage>
        <taxon>Bacteria</taxon>
        <taxon>Bacillati</taxon>
        <taxon>Bacillota</taxon>
        <taxon>Bacilli</taxon>
        <taxon>Bacillales</taxon>
        <taxon>Paenibacillaceae</taxon>
        <taxon>Cohnella</taxon>
    </lineage>
</organism>
<dbReference type="CDD" id="cd00063">
    <property type="entry name" value="FN3"/>
    <property type="match status" value="1"/>
</dbReference>
<gene>
    <name evidence="6" type="ORF">H7C19_25445</name>
</gene>
<evidence type="ECO:0000256" key="1">
    <source>
        <dbReference type="ARBA" id="ARBA00008875"/>
    </source>
</evidence>
<dbReference type="Gene3D" id="2.60.40.10">
    <property type="entry name" value="Immunoglobulins"/>
    <property type="match status" value="1"/>
</dbReference>
<evidence type="ECO:0000256" key="2">
    <source>
        <dbReference type="ARBA" id="ARBA00022801"/>
    </source>
</evidence>
<evidence type="ECO:0000256" key="3">
    <source>
        <dbReference type="ARBA" id="ARBA00023295"/>
    </source>
</evidence>
<dbReference type="Gene3D" id="3.20.20.80">
    <property type="entry name" value="Glycosidases"/>
    <property type="match status" value="1"/>
</dbReference>
<dbReference type="EMBL" id="JACJVP010000043">
    <property type="protein sequence ID" value="MBB6674029.1"/>
    <property type="molecule type" value="Genomic_DNA"/>
</dbReference>
<evidence type="ECO:0000259" key="5">
    <source>
        <dbReference type="PROSITE" id="PS50853"/>
    </source>
</evidence>
<reference evidence="6 7" key="1">
    <citation type="submission" date="2020-08" db="EMBL/GenBank/DDBJ databases">
        <title>Cohnella phylogeny.</title>
        <authorList>
            <person name="Dunlap C."/>
        </authorList>
    </citation>
    <scope>NUCLEOTIDE SEQUENCE [LARGE SCALE GENOMIC DNA]</scope>
    <source>
        <strain evidence="6 7">DSM 28246</strain>
    </source>
</reference>
<name>A0A7X0RXR8_9BACL</name>